<evidence type="ECO:0000313" key="8">
    <source>
        <dbReference type="EMBL" id="PLW75371.1"/>
    </source>
</evidence>
<dbReference type="GO" id="GO:0030246">
    <property type="term" value="F:carbohydrate binding"/>
    <property type="evidence" value="ECO:0007669"/>
    <property type="project" value="InterPro"/>
</dbReference>
<comment type="caution">
    <text evidence="8">The sequence shown here is derived from an EMBL/GenBank/DDBJ whole genome shotgun (WGS) entry which is preliminary data.</text>
</comment>
<dbReference type="OrthoDB" id="9779408at2"/>
<evidence type="ECO:0000256" key="3">
    <source>
        <dbReference type="ARBA" id="ARBA00023235"/>
    </source>
</evidence>
<dbReference type="InterPro" id="IPR047215">
    <property type="entry name" value="Galactose_mutarotase-like"/>
</dbReference>
<dbReference type="InterPro" id="IPR014718">
    <property type="entry name" value="GH-type_carb-bd"/>
</dbReference>
<evidence type="ECO:0000256" key="1">
    <source>
        <dbReference type="ARBA" id="ARBA00005028"/>
    </source>
</evidence>
<feature type="active site" description="Proton acceptor" evidence="6">
    <location>
        <position position="297"/>
    </location>
</feature>
<dbReference type="EC" id="5.1.3.3" evidence="5"/>
<protein>
    <recommendedName>
        <fullName evidence="5">Aldose 1-epimerase</fullName>
        <ecNumber evidence="5">5.1.3.3</ecNumber>
    </recommendedName>
</protein>
<proteinExistence type="inferred from homology"/>
<evidence type="ECO:0000256" key="2">
    <source>
        <dbReference type="ARBA" id="ARBA00006206"/>
    </source>
</evidence>
<feature type="active site" description="Proton donor" evidence="6">
    <location>
        <position position="172"/>
    </location>
</feature>
<dbReference type="GO" id="GO:0004034">
    <property type="term" value="F:aldose 1-epimerase activity"/>
    <property type="evidence" value="ECO:0007669"/>
    <property type="project" value="UniProtKB-EC"/>
</dbReference>
<sequence>MLLCGTANREEISMCEVISISSAALSATILPYGARLADLRLGAEQIPLVLRHKALDSFLTDKNYMGAVIGRYANRIDKGKIEIDGQTFQLELNEAGCRQLHGGSRGFAVQNWTVADTTDQAVKLKISSQDGDAGYPGNLDASVIYEICNETTLRISLHAQTDRPTLVNMCHHPYFRFGKATPQSDHSLTIHATHVLPSDETLVPTGEIKPVAGTEFDFLRPRMLDPEQDPLFNNTYCFPVRENGALHHGATLATSQVQMELWTTQPGMHLYNGYKLDGTDVDQYGEAINAHSAICLEAQGWPDSPNNNRFPSTLLFPEQHYQQITEYRFSFI</sequence>
<evidence type="ECO:0000256" key="4">
    <source>
        <dbReference type="ARBA" id="ARBA00023277"/>
    </source>
</evidence>
<comment type="pathway">
    <text evidence="1 5">Carbohydrate metabolism; hexose metabolism.</text>
</comment>
<feature type="binding site" evidence="7">
    <location>
        <begin position="74"/>
        <end position="75"/>
    </location>
    <ligand>
        <name>beta-D-galactose</name>
        <dbReference type="ChEBI" id="CHEBI:27667"/>
    </ligand>
</feature>
<gene>
    <name evidence="8" type="ORF">C0081_20090</name>
</gene>
<keyword evidence="3 5" id="KW-0413">Isomerase</keyword>
<dbReference type="EMBL" id="PKUQ01000052">
    <property type="protein sequence ID" value="PLW75371.1"/>
    <property type="molecule type" value="Genomic_DNA"/>
</dbReference>
<dbReference type="GO" id="GO:0033499">
    <property type="term" value="P:galactose catabolic process via UDP-galactose, Leloir pathway"/>
    <property type="evidence" value="ECO:0007669"/>
    <property type="project" value="TreeGrafter"/>
</dbReference>
<dbReference type="GO" id="GO:0006006">
    <property type="term" value="P:glucose metabolic process"/>
    <property type="evidence" value="ECO:0007669"/>
    <property type="project" value="TreeGrafter"/>
</dbReference>
<dbReference type="InterPro" id="IPR011013">
    <property type="entry name" value="Gal_mutarotase_sf_dom"/>
</dbReference>
<organism evidence="8 9">
    <name type="scientific">Cohaesibacter celericrescens</name>
    <dbReference type="NCBI Taxonomy" id="2067669"/>
    <lineage>
        <taxon>Bacteria</taxon>
        <taxon>Pseudomonadati</taxon>
        <taxon>Pseudomonadota</taxon>
        <taxon>Alphaproteobacteria</taxon>
        <taxon>Hyphomicrobiales</taxon>
        <taxon>Cohaesibacteraceae</taxon>
    </lineage>
</organism>
<keyword evidence="4 5" id="KW-0119">Carbohydrate metabolism</keyword>
<evidence type="ECO:0000256" key="6">
    <source>
        <dbReference type="PIRSR" id="PIRSR005096-1"/>
    </source>
</evidence>
<comment type="catalytic activity">
    <reaction evidence="5">
        <text>alpha-D-glucose = beta-D-glucose</text>
        <dbReference type="Rhea" id="RHEA:10264"/>
        <dbReference type="ChEBI" id="CHEBI:15903"/>
        <dbReference type="ChEBI" id="CHEBI:17925"/>
        <dbReference type="EC" id="5.1.3.3"/>
    </reaction>
</comment>
<dbReference type="Pfam" id="PF01263">
    <property type="entry name" value="Aldose_epim"/>
    <property type="match status" value="1"/>
</dbReference>
<dbReference type="Proteomes" id="UP000234881">
    <property type="component" value="Unassembled WGS sequence"/>
</dbReference>
<dbReference type="UniPathway" id="UPA00242"/>
<reference evidence="8 9" key="1">
    <citation type="submission" date="2018-01" db="EMBL/GenBank/DDBJ databases">
        <title>The draft genome sequence of Cohaesibacter sp. H1304.</title>
        <authorList>
            <person name="Wang N.-N."/>
            <person name="Du Z.-J."/>
        </authorList>
    </citation>
    <scope>NUCLEOTIDE SEQUENCE [LARGE SCALE GENOMIC DNA]</scope>
    <source>
        <strain evidence="8 9">H1304</strain>
    </source>
</reference>
<dbReference type="PANTHER" id="PTHR10091:SF49">
    <property type="entry name" value="ALDOSE 1-EPIMERASE"/>
    <property type="match status" value="1"/>
</dbReference>
<dbReference type="SUPFAM" id="SSF74650">
    <property type="entry name" value="Galactose mutarotase-like"/>
    <property type="match status" value="1"/>
</dbReference>
<dbReference type="Gene3D" id="2.70.98.10">
    <property type="match status" value="1"/>
</dbReference>
<dbReference type="PIRSF" id="PIRSF005096">
    <property type="entry name" value="GALM"/>
    <property type="match status" value="1"/>
</dbReference>
<dbReference type="InterPro" id="IPR008183">
    <property type="entry name" value="Aldose_1/G6P_1-epimerase"/>
</dbReference>
<comment type="similarity">
    <text evidence="2 5">Belongs to the aldose epimerase family.</text>
</comment>
<accession>A0A2N5XLF6</accession>
<keyword evidence="9" id="KW-1185">Reference proteome</keyword>
<dbReference type="CDD" id="cd09019">
    <property type="entry name" value="galactose_mutarotase_like"/>
    <property type="match status" value="1"/>
</dbReference>
<dbReference type="AlphaFoldDB" id="A0A2N5XLF6"/>
<evidence type="ECO:0000313" key="9">
    <source>
        <dbReference type="Proteomes" id="UP000234881"/>
    </source>
</evidence>
<dbReference type="InterPro" id="IPR015443">
    <property type="entry name" value="Aldose_1-epimerase"/>
</dbReference>
<feature type="binding site" evidence="7">
    <location>
        <begin position="172"/>
        <end position="174"/>
    </location>
    <ligand>
        <name>beta-D-galactose</name>
        <dbReference type="ChEBI" id="CHEBI:27667"/>
    </ligand>
</feature>
<evidence type="ECO:0000256" key="5">
    <source>
        <dbReference type="PIRNR" id="PIRNR005096"/>
    </source>
</evidence>
<dbReference type="PANTHER" id="PTHR10091">
    <property type="entry name" value="ALDOSE-1-EPIMERASE"/>
    <property type="match status" value="1"/>
</dbReference>
<evidence type="ECO:0000256" key="7">
    <source>
        <dbReference type="PIRSR" id="PIRSR005096-3"/>
    </source>
</evidence>
<name>A0A2N5XLF6_9HYPH</name>